<proteinExistence type="inferred from homology"/>
<dbReference type="GO" id="GO:0003743">
    <property type="term" value="F:translation initiation factor activity"/>
    <property type="evidence" value="ECO:0007669"/>
    <property type="project" value="UniProtKB-UniRule"/>
</dbReference>
<evidence type="ECO:0000313" key="4">
    <source>
        <dbReference type="EMBL" id="QGX95798.1"/>
    </source>
</evidence>
<dbReference type="Pfam" id="PF01912">
    <property type="entry name" value="eIF-6"/>
    <property type="match status" value="1"/>
</dbReference>
<dbReference type="AlphaFoldDB" id="A0A6B9F5Y8"/>
<dbReference type="GeneID" id="99243495"/>
<evidence type="ECO:0000256" key="2">
    <source>
        <dbReference type="ARBA" id="ARBA00022917"/>
    </source>
</evidence>
<dbReference type="GO" id="GO:0043022">
    <property type="term" value="F:ribosome binding"/>
    <property type="evidence" value="ECO:0007669"/>
    <property type="project" value="InterPro"/>
</dbReference>
<dbReference type="EMBL" id="CP034345">
    <property type="protein sequence ID" value="QGX95798.1"/>
    <property type="molecule type" value="Genomic_DNA"/>
</dbReference>
<evidence type="ECO:0000313" key="5">
    <source>
        <dbReference type="Proteomes" id="UP000428325"/>
    </source>
</evidence>
<keyword evidence="5" id="KW-1185">Reference proteome</keyword>
<sequence>MLRASFAGSSYVGVFARATNDCLLVRPDADADTVADIAAELDVDPVSTTVGGSGTVGALAVGNEHGLLVSGRATDREISTIEDETGLDVTELPGRINAAGNVVLANDYGAYVHPDLSREAIRTVKDALDVPVERGDLADVRTVGTAAVATNEGVLCHPKSREPELEALEDCLDVRADIGTVNYGAPLVGSGLVATDAGYVVGTDTTGPELGRIEETLGYIERQ</sequence>
<dbReference type="PIRSF" id="PIRSF006413">
    <property type="entry name" value="IF-6"/>
    <property type="match status" value="1"/>
</dbReference>
<dbReference type="SUPFAM" id="SSF55909">
    <property type="entry name" value="Pentein"/>
    <property type="match status" value="1"/>
</dbReference>
<dbReference type="NCBIfam" id="NF003128">
    <property type="entry name" value="PRK04046.1-4"/>
    <property type="match status" value="1"/>
</dbReference>
<accession>A0A6B9F5Y8</accession>
<keyword evidence="2 3" id="KW-0648">Protein biosynthesis</keyword>
<dbReference type="Gene3D" id="3.75.10.10">
    <property type="entry name" value="L-arginine/glycine Amidinotransferase, Chain A"/>
    <property type="match status" value="1"/>
</dbReference>
<dbReference type="Proteomes" id="UP000428325">
    <property type="component" value="Chromosome"/>
</dbReference>
<dbReference type="HAMAP" id="MF_00032">
    <property type="entry name" value="eIF_6"/>
    <property type="match status" value="1"/>
</dbReference>
<dbReference type="GO" id="GO:0042256">
    <property type="term" value="P:cytosolic ribosome assembly"/>
    <property type="evidence" value="ECO:0007669"/>
    <property type="project" value="InterPro"/>
</dbReference>
<keyword evidence="1 3" id="KW-0396">Initiation factor</keyword>
<dbReference type="InterPro" id="IPR002769">
    <property type="entry name" value="eIF6"/>
</dbReference>
<dbReference type="KEGG" id="hra:EI982_13900"/>
<organism evidence="4 5">
    <name type="scientific">Haloplanus rallus</name>
    <dbReference type="NCBI Taxonomy" id="1816183"/>
    <lineage>
        <taxon>Archaea</taxon>
        <taxon>Methanobacteriati</taxon>
        <taxon>Methanobacteriota</taxon>
        <taxon>Stenosarchaea group</taxon>
        <taxon>Halobacteria</taxon>
        <taxon>Halobacteriales</taxon>
        <taxon>Haloferacaceae</taxon>
        <taxon>Haloplanus</taxon>
    </lineage>
</organism>
<dbReference type="NCBIfam" id="TIGR00323">
    <property type="entry name" value="eIF-6"/>
    <property type="match status" value="1"/>
</dbReference>
<comment type="similarity">
    <text evidence="3">Belongs to the eIF-6 family.</text>
</comment>
<reference evidence="4 5" key="1">
    <citation type="submission" date="2018-12" db="EMBL/GenBank/DDBJ databases">
        <title>Complete genome sequence of Haloplanus rallus MBLA0036.</title>
        <authorList>
            <person name="Nam Y.-d."/>
            <person name="Kang J."/>
            <person name="Chung W.-H."/>
            <person name="Park Y.S."/>
        </authorList>
    </citation>
    <scope>NUCLEOTIDE SEQUENCE [LARGE SCALE GENOMIC DNA]</scope>
    <source>
        <strain evidence="4 5">MBLA0036</strain>
    </source>
</reference>
<evidence type="ECO:0000256" key="3">
    <source>
        <dbReference type="HAMAP-Rule" id="MF_00032"/>
    </source>
</evidence>
<dbReference type="OrthoDB" id="33582at2157"/>
<name>A0A6B9F5Y8_9EURY</name>
<dbReference type="RefSeq" id="WP_157690257.1">
    <property type="nucleotide sequence ID" value="NZ_CP034345.1"/>
</dbReference>
<evidence type="ECO:0000256" key="1">
    <source>
        <dbReference type="ARBA" id="ARBA00022540"/>
    </source>
</evidence>
<protein>
    <recommendedName>
        <fullName evidence="3">Translation initiation factor 6</fullName>
        <shortName evidence="3">aIF-6</shortName>
    </recommendedName>
</protein>
<dbReference type="SMART" id="SM00654">
    <property type="entry name" value="eIF6"/>
    <property type="match status" value="1"/>
</dbReference>
<comment type="function">
    <text evidence="3">Binds to the 50S ribosomal subunit and prevents its association with the 30S ribosomal subunit to form the 70S initiation complex.</text>
</comment>
<dbReference type="PANTHER" id="PTHR10784">
    <property type="entry name" value="TRANSLATION INITIATION FACTOR 6"/>
    <property type="match status" value="1"/>
</dbReference>
<gene>
    <name evidence="3" type="primary">eif6</name>
    <name evidence="4" type="ORF">EI982_13900</name>
</gene>